<dbReference type="InterPro" id="IPR012337">
    <property type="entry name" value="RNaseH-like_sf"/>
</dbReference>
<evidence type="ECO:0000256" key="5">
    <source>
        <dbReference type="ARBA" id="ARBA00023015"/>
    </source>
</evidence>
<dbReference type="GO" id="GO:0008270">
    <property type="term" value="F:zinc ion binding"/>
    <property type="evidence" value="ECO:0007669"/>
    <property type="project" value="UniProtKB-KW"/>
</dbReference>
<keyword evidence="4" id="KW-0862">Zinc</keyword>
<dbReference type="PaxDb" id="67767-A0A0J7KK91"/>
<dbReference type="PANTHER" id="PTHR46481">
    <property type="entry name" value="ZINC FINGER BED DOMAIN-CONTAINING PROTEIN 4"/>
    <property type="match status" value="1"/>
</dbReference>
<gene>
    <name evidence="10" type="ORF">RF55_9581</name>
</gene>
<protein>
    <submittedName>
        <fullName evidence="10">Zinc finger bed domain-containing protein 1-like protein</fullName>
    </submittedName>
</protein>
<keyword evidence="5" id="KW-0805">Transcription regulation</keyword>
<evidence type="ECO:0000256" key="7">
    <source>
        <dbReference type="ARBA" id="ARBA00023242"/>
    </source>
</evidence>
<keyword evidence="6" id="KW-0804">Transcription</keyword>
<keyword evidence="11" id="KW-1185">Reference proteome</keyword>
<evidence type="ECO:0000256" key="4">
    <source>
        <dbReference type="ARBA" id="ARBA00022833"/>
    </source>
</evidence>
<evidence type="ECO:0000256" key="3">
    <source>
        <dbReference type="ARBA" id="ARBA00022771"/>
    </source>
</evidence>
<feature type="region of interest" description="Disordered" evidence="8">
    <location>
        <begin position="729"/>
        <end position="752"/>
    </location>
</feature>
<dbReference type="EMBL" id="LBMM01006404">
    <property type="protein sequence ID" value="KMQ90636.1"/>
    <property type="molecule type" value="Genomic_DNA"/>
</dbReference>
<feature type="compositionally biased region" description="Acidic residues" evidence="8">
    <location>
        <begin position="475"/>
        <end position="490"/>
    </location>
</feature>
<evidence type="ECO:0000259" key="9">
    <source>
        <dbReference type="Pfam" id="PF02892"/>
    </source>
</evidence>
<keyword evidence="3" id="KW-0863">Zinc-finger</keyword>
<comment type="subcellular location">
    <subcellularLocation>
        <location evidence="1">Nucleus</location>
    </subcellularLocation>
</comment>
<comment type="caution">
    <text evidence="10">The sequence shown here is derived from an EMBL/GenBank/DDBJ whole genome shotgun (WGS) entry which is preliminary data.</text>
</comment>
<dbReference type="AlphaFoldDB" id="A0A0J7KK91"/>
<dbReference type="GO" id="GO:0009791">
    <property type="term" value="P:post-embryonic development"/>
    <property type="evidence" value="ECO:0007669"/>
    <property type="project" value="UniProtKB-ARBA"/>
</dbReference>
<dbReference type="Proteomes" id="UP000036403">
    <property type="component" value="Unassembled WGS sequence"/>
</dbReference>
<dbReference type="SUPFAM" id="SSF57667">
    <property type="entry name" value="beta-beta-alpha zinc fingers"/>
    <property type="match status" value="1"/>
</dbReference>
<accession>A0A0J7KK91</accession>
<evidence type="ECO:0000313" key="11">
    <source>
        <dbReference type="Proteomes" id="UP000036403"/>
    </source>
</evidence>
<organism evidence="10 11">
    <name type="scientific">Lasius niger</name>
    <name type="common">Black garden ant</name>
    <dbReference type="NCBI Taxonomy" id="67767"/>
    <lineage>
        <taxon>Eukaryota</taxon>
        <taxon>Metazoa</taxon>
        <taxon>Ecdysozoa</taxon>
        <taxon>Arthropoda</taxon>
        <taxon>Hexapoda</taxon>
        <taxon>Insecta</taxon>
        <taxon>Pterygota</taxon>
        <taxon>Neoptera</taxon>
        <taxon>Endopterygota</taxon>
        <taxon>Hymenoptera</taxon>
        <taxon>Apocrita</taxon>
        <taxon>Aculeata</taxon>
        <taxon>Formicoidea</taxon>
        <taxon>Formicidae</taxon>
        <taxon>Formicinae</taxon>
        <taxon>Lasius</taxon>
        <taxon>Lasius</taxon>
    </lineage>
</organism>
<evidence type="ECO:0000256" key="8">
    <source>
        <dbReference type="SAM" id="MobiDB-lite"/>
    </source>
</evidence>
<feature type="region of interest" description="Disordered" evidence="8">
    <location>
        <begin position="471"/>
        <end position="490"/>
    </location>
</feature>
<evidence type="ECO:0000256" key="6">
    <source>
        <dbReference type="ARBA" id="ARBA00023163"/>
    </source>
</evidence>
<feature type="compositionally biased region" description="Basic and acidic residues" evidence="8">
    <location>
        <begin position="258"/>
        <end position="267"/>
    </location>
</feature>
<dbReference type="InterPro" id="IPR036236">
    <property type="entry name" value="Znf_C2H2_sf"/>
</dbReference>
<evidence type="ECO:0000256" key="1">
    <source>
        <dbReference type="ARBA" id="ARBA00004123"/>
    </source>
</evidence>
<feature type="region of interest" description="Disordered" evidence="8">
    <location>
        <begin position="211"/>
        <end position="267"/>
    </location>
</feature>
<evidence type="ECO:0000313" key="10">
    <source>
        <dbReference type="EMBL" id="KMQ90636.1"/>
    </source>
</evidence>
<dbReference type="GO" id="GO:0005634">
    <property type="term" value="C:nucleus"/>
    <property type="evidence" value="ECO:0007669"/>
    <property type="project" value="UniProtKB-SubCell"/>
</dbReference>
<reference evidence="10 11" key="1">
    <citation type="submission" date="2015-04" db="EMBL/GenBank/DDBJ databases">
        <title>Lasius niger genome sequencing.</title>
        <authorList>
            <person name="Konorov E.A."/>
            <person name="Nikitin M.A."/>
            <person name="Kirill M.V."/>
            <person name="Chang P."/>
        </authorList>
    </citation>
    <scope>NUCLEOTIDE SEQUENCE [LARGE SCALE GENOMIC DNA]</scope>
    <source>
        <tissue evidence="10">Whole</tissue>
    </source>
</reference>
<dbReference type="GO" id="GO:0003677">
    <property type="term" value="F:DNA binding"/>
    <property type="evidence" value="ECO:0007669"/>
    <property type="project" value="InterPro"/>
</dbReference>
<dbReference type="OrthoDB" id="8069719at2759"/>
<dbReference type="Pfam" id="PF02892">
    <property type="entry name" value="zf-BED"/>
    <property type="match status" value="1"/>
</dbReference>
<feature type="domain" description="BED-type" evidence="9">
    <location>
        <begin position="163"/>
        <end position="205"/>
    </location>
</feature>
<dbReference type="InterPro" id="IPR003656">
    <property type="entry name" value="Znf_BED"/>
</dbReference>
<evidence type="ECO:0000256" key="2">
    <source>
        <dbReference type="ARBA" id="ARBA00022723"/>
    </source>
</evidence>
<dbReference type="PANTHER" id="PTHR46481:SF10">
    <property type="entry name" value="ZINC FINGER BED DOMAIN-CONTAINING PROTEIN 39"/>
    <property type="match status" value="1"/>
</dbReference>
<dbReference type="SMART" id="SM00614">
    <property type="entry name" value="ZnF_BED"/>
    <property type="match status" value="1"/>
</dbReference>
<feature type="compositionally biased region" description="Polar residues" evidence="8">
    <location>
        <begin position="246"/>
        <end position="257"/>
    </location>
</feature>
<dbReference type="InterPro" id="IPR052035">
    <property type="entry name" value="ZnF_BED_domain_contain"/>
</dbReference>
<keyword evidence="2" id="KW-0479">Metal-binding</keyword>
<keyword evidence="7" id="KW-0539">Nucleus</keyword>
<name>A0A0J7KK91_LASNI</name>
<proteinExistence type="predicted"/>
<dbReference type="SUPFAM" id="SSF53098">
    <property type="entry name" value="Ribonuclease H-like"/>
    <property type="match status" value="1"/>
</dbReference>
<sequence length="752" mass="84721">MKLTALVLSRISAYGARVEATGGEWPHVSGLQLADPNFWAADPVELLLGADAFSQIVEERLRKSGPRAPIAQRTTLGWILSGVVDDIENNAPALSHQCTVDRQLASLVSRFWKQEEPPRTPLSLTQDEQRAEDLFVQTHTRTTEGRYVQFQYREVSIGMAPSSAVWLYCTKKKSSQETTCNICKKSFSFLGSTSTLITHLEKSHKISIPKLTSKSVKRKRDQSEDGGNLDDPPLVDVNKNAGEMYQSDTQSTSTSKPQSDKCMARRGTLEDNWNEMNSFQEGGTRYEEVTDAMLFMIAHDDMPLRTPERTGFRVFCKRLNPRYRVPCENTTTKRLHKKYLKLRDLIKEDLGKTENIILTLDIWTNKHTVQSFLGITAHFMKESQMRSIELTAKLLTGRKTIENLKEVIESCCNEWNMNSEKVIAAVTDGGQNIKGAVKAVFGETKHISCFGHTLKLIGTKAIGLYDKKTRPSEIENSEVDPDVPERESDIDDEEDITVEARGMQTSGSCNNISGVLLADLLRKVKKIVTFFKHSEVATSELMKIQMQGANEKENRALKLIQECRTRWNSAYEMVERFLQLSDFVARAIMKVQREKSLRKKPPNMLTIEELETLIEVRDLLKPLAQATAEVSTEKTVSISKVIPLVNLMEKKIENFSAASPIGFNLKEQLLLDIRHHFGKIEFVKTYAVATLIDPRFKKLSFSHIRAVADAVSYTNELMRAKMGANAANENAAALPSPESSMNDDDLWNSLDT</sequence>